<dbReference type="GO" id="GO:0003700">
    <property type="term" value="F:DNA-binding transcription factor activity"/>
    <property type="evidence" value="ECO:0007669"/>
    <property type="project" value="TreeGrafter"/>
</dbReference>
<dbReference type="SUPFAM" id="SSF51206">
    <property type="entry name" value="cAMP-binding domain-like"/>
    <property type="match status" value="1"/>
</dbReference>
<dbReference type="InterPro" id="IPR000595">
    <property type="entry name" value="cNMP-bd_dom"/>
</dbReference>
<evidence type="ECO:0000259" key="5">
    <source>
        <dbReference type="PROSITE" id="PS50042"/>
    </source>
</evidence>
<dbReference type="RefSeq" id="WP_133769014.1">
    <property type="nucleotide sequence ID" value="NZ_SNZR01000011.1"/>
</dbReference>
<dbReference type="CDD" id="cd00092">
    <property type="entry name" value="HTH_CRP"/>
    <property type="match status" value="1"/>
</dbReference>
<dbReference type="InterPro" id="IPR014710">
    <property type="entry name" value="RmlC-like_jellyroll"/>
</dbReference>
<comment type="caution">
    <text evidence="7">The sequence shown here is derived from an EMBL/GenBank/DDBJ whole genome shotgun (WGS) entry which is preliminary data.</text>
</comment>
<feature type="domain" description="Cyclic nucleotide-binding" evidence="5">
    <location>
        <begin position="15"/>
        <end position="135"/>
    </location>
</feature>
<organism evidence="7 8">
    <name type="scientific">Enterovirga rhinocerotis</name>
    <dbReference type="NCBI Taxonomy" id="1339210"/>
    <lineage>
        <taxon>Bacteria</taxon>
        <taxon>Pseudomonadati</taxon>
        <taxon>Pseudomonadota</taxon>
        <taxon>Alphaproteobacteria</taxon>
        <taxon>Hyphomicrobiales</taxon>
        <taxon>Methylobacteriaceae</taxon>
        <taxon>Enterovirga</taxon>
    </lineage>
</organism>
<evidence type="ECO:0000313" key="7">
    <source>
        <dbReference type="EMBL" id="TDR94080.1"/>
    </source>
</evidence>
<protein>
    <submittedName>
        <fullName evidence="7">CRP-like cAMP-binding protein</fullName>
    </submittedName>
</protein>
<gene>
    <name evidence="7" type="ORF">EV668_1352</name>
</gene>
<keyword evidence="1" id="KW-0805">Transcription regulation</keyword>
<dbReference type="SMART" id="SM00419">
    <property type="entry name" value="HTH_CRP"/>
    <property type="match status" value="1"/>
</dbReference>
<evidence type="ECO:0000256" key="1">
    <source>
        <dbReference type="ARBA" id="ARBA00023015"/>
    </source>
</evidence>
<evidence type="ECO:0000256" key="3">
    <source>
        <dbReference type="ARBA" id="ARBA00023163"/>
    </source>
</evidence>
<evidence type="ECO:0000259" key="6">
    <source>
        <dbReference type="PROSITE" id="PS51063"/>
    </source>
</evidence>
<name>A0A4R7C677_9HYPH</name>
<dbReference type="SUPFAM" id="SSF46785">
    <property type="entry name" value="Winged helix' DNA-binding domain"/>
    <property type="match status" value="1"/>
</dbReference>
<reference evidence="7 8" key="1">
    <citation type="submission" date="2019-03" db="EMBL/GenBank/DDBJ databases">
        <title>Genomic Encyclopedia of Type Strains, Phase IV (KMG-IV): sequencing the most valuable type-strain genomes for metagenomic binning, comparative biology and taxonomic classification.</title>
        <authorList>
            <person name="Goeker M."/>
        </authorList>
    </citation>
    <scope>NUCLEOTIDE SEQUENCE [LARGE SCALE GENOMIC DNA]</scope>
    <source>
        <strain evidence="7 8">DSM 25903</strain>
    </source>
</reference>
<dbReference type="GO" id="GO:0005829">
    <property type="term" value="C:cytosol"/>
    <property type="evidence" value="ECO:0007669"/>
    <property type="project" value="TreeGrafter"/>
</dbReference>
<sequence>MSRGPGFALPDLGVVFGALRPQSIERLEDTAEFHVISTGARVTSQGDVPTHFHLVQEGCLRLAHMAASGAHIGLGFAGPGDPVGWPSALRATPYATTAWAVTETRVLRWSRADFEAVASADPALLRGAVQFLCDRNDAMLAQLQEIVTEPVEQRLARAVLRIAVQCRDGIVIQTPPVSRQDLAELTGTTHFTVSRILKDWEEEALIANRRPRILVCDQRRLEERAEGRRGIIRRRRLPRSPAGRAAERHPER</sequence>
<dbReference type="PROSITE" id="PS50042">
    <property type="entry name" value="CNMP_BINDING_3"/>
    <property type="match status" value="1"/>
</dbReference>
<dbReference type="PROSITE" id="PS51063">
    <property type="entry name" value="HTH_CRP_2"/>
    <property type="match status" value="1"/>
</dbReference>
<proteinExistence type="predicted"/>
<dbReference type="Gene3D" id="2.60.120.10">
    <property type="entry name" value="Jelly Rolls"/>
    <property type="match status" value="1"/>
</dbReference>
<keyword evidence="3" id="KW-0804">Transcription</keyword>
<dbReference type="InterPro" id="IPR012318">
    <property type="entry name" value="HTH_CRP"/>
</dbReference>
<evidence type="ECO:0000313" key="8">
    <source>
        <dbReference type="Proteomes" id="UP000295122"/>
    </source>
</evidence>
<dbReference type="InterPro" id="IPR036390">
    <property type="entry name" value="WH_DNA-bd_sf"/>
</dbReference>
<evidence type="ECO:0000256" key="2">
    <source>
        <dbReference type="ARBA" id="ARBA00023125"/>
    </source>
</evidence>
<dbReference type="Pfam" id="PF00027">
    <property type="entry name" value="cNMP_binding"/>
    <property type="match status" value="1"/>
</dbReference>
<keyword evidence="8" id="KW-1185">Reference proteome</keyword>
<dbReference type="OrthoDB" id="3525895at2"/>
<accession>A0A4R7C677</accession>
<dbReference type="EMBL" id="SNZR01000011">
    <property type="protein sequence ID" value="TDR94080.1"/>
    <property type="molecule type" value="Genomic_DNA"/>
</dbReference>
<dbReference type="AlphaFoldDB" id="A0A4R7C677"/>
<evidence type="ECO:0000256" key="4">
    <source>
        <dbReference type="SAM" id="MobiDB-lite"/>
    </source>
</evidence>
<dbReference type="PANTHER" id="PTHR24567">
    <property type="entry name" value="CRP FAMILY TRANSCRIPTIONAL REGULATORY PROTEIN"/>
    <property type="match status" value="1"/>
</dbReference>
<feature type="domain" description="HTH crp-type" evidence="6">
    <location>
        <begin position="149"/>
        <end position="219"/>
    </location>
</feature>
<keyword evidence="2" id="KW-0238">DNA-binding</keyword>
<dbReference type="InterPro" id="IPR050397">
    <property type="entry name" value="Env_Response_Regulators"/>
</dbReference>
<dbReference type="GO" id="GO:0003677">
    <property type="term" value="F:DNA binding"/>
    <property type="evidence" value="ECO:0007669"/>
    <property type="project" value="UniProtKB-KW"/>
</dbReference>
<dbReference type="Pfam" id="PF13545">
    <property type="entry name" value="HTH_Crp_2"/>
    <property type="match status" value="1"/>
</dbReference>
<dbReference type="Proteomes" id="UP000295122">
    <property type="component" value="Unassembled WGS sequence"/>
</dbReference>
<dbReference type="InterPro" id="IPR018490">
    <property type="entry name" value="cNMP-bd_dom_sf"/>
</dbReference>
<dbReference type="SMART" id="SM00100">
    <property type="entry name" value="cNMP"/>
    <property type="match status" value="1"/>
</dbReference>
<dbReference type="PANTHER" id="PTHR24567:SF26">
    <property type="entry name" value="REGULATORY PROTEIN YEIL"/>
    <property type="match status" value="1"/>
</dbReference>
<feature type="region of interest" description="Disordered" evidence="4">
    <location>
        <begin position="232"/>
        <end position="252"/>
    </location>
</feature>
<dbReference type="CDD" id="cd00038">
    <property type="entry name" value="CAP_ED"/>
    <property type="match status" value="1"/>
</dbReference>